<sequence length="155" mass="17875">LIPPTTCCKLGFFIVGLWGERIVYDWLQTHWKETLSTLPICPDKMELFDMIKCSLDTKIISKRVLLRIPLNWCSTLFTKPARHLDQIQINKMLTLKGPLHIQAFTLEKIHKPSPTQVVSTPFNNVPLNLPINCYSPEYLTSISEQQQQLLCTRPV</sequence>
<reference evidence="1 2" key="1">
    <citation type="submission" date="2015-08" db="EMBL/GenBank/DDBJ databases">
        <title>Next Generation Sequencing and Analysis of the Genome of Puccinia sorghi L Schw, the Causal Agent of Maize Common Rust.</title>
        <authorList>
            <person name="Rochi L."/>
            <person name="Burguener G."/>
            <person name="Darino M."/>
            <person name="Turjanski A."/>
            <person name="Kreff E."/>
            <person name="Dieguez M.J."/>
            <person name="Sacco F."/>
        </authorList>
    </citation>
    <scope>NUCLEOTIDE SEQUENCE [LARGE SCALE GENOMIC DNA]</scope>
    <source>
        <strain evidence="1 2">RO10H11247</strain>
    </source>
</reference>
<comment type="caution">
    <text evidence="1">The sequence shown here is derived from an EMBL/GenBank/DDBJ whole genome shotgun (WGS) entry which is preliminary data.</text>
</comment>
<evidence type="ECO:0000313" key="2">
    <source>
        <dbReference type="Proteomes" id="UP000037035"/>
    </source>
</evidence>
<dbReference type="VEuPathDB" id="FungiDB:VP01_6509g1"/>
<dbReference type="Proteomes" id="UP000037035">
    <property type="component" value="Unassembled WGS sequence"/>
</dbReference>
<dbReference type="AlphaFoldDB" id="A0A0L6UGD5"/>
<accession>A0A0L6UGD5</accession>
<evidence type="ECO:0000313" key="1">
    <source>
        <dbReference type="EMBL" id="KNZ47322.1"/>
    </source>
</evidence>
<keyword evidence="2" id="KW-1185">Reference proteome</keyword>
<dbReference type="OrthoDB" id="10590798at2759"/>
<dbReference type="EMBL" id="LAVV01011840">
    <property type="protein sequence ID" value="KNZ47322.1"/>
    <property type="molecule type" value="Genomic_DNA"/>
</dbReference>
<proteinExistence type="predicted"/>
<organism evidence="1 2">
    <name type="scientific">Puccinia sorghi</name>
    <dbReference type="NCBI Taxonomy" id="27349"/>
    <lineage>
        <taxon>Eukaryota</taxon>
        <taxon>Fungi</taxon>
        <taxon>Dikarya</taxon>
        <taxon>Basidiomycota</taxon>
        <taxon>Pucciniomycotina</taxon>
        <taxon>Pucciniomycetes</taxon>
        <taxon>Pucciniales</taxon>
        <taxon>Pucciniaceae</taxon>
        <taxon>Puccinia</taxon>
    </lineage>
</organism>
<feature type="non-terminal residue" evidence="1">
    <location>
        <position position="1"/>
    </location>
</feature>
<protein>
    <submittedName>
        <fullName evidence="1">Uncharacterized protein</fullName>
    </submittedName>
</protein>
<gene>
    <name evidence="1" type="ORF">VP01_6509g1</name>
</gene>
<feature type="non-terminal residue" evidence="1">
    <location>
        <position position="155"/>
    </location>
</feature>
<name>A0A0L6UGD5_9BASI</name>